<feature type="compositionally biased region" description="Polar residues" evidence="1">
    <location>
        <begin position="23"/>
        <end position="32"/>
    </location>
</feature>
<feature type="compositionally biased region" description="Basic residues" evidence="1">
    <location>
        <begin position="742"/>
        <end position="754"/>
    </location>
</feature>
<dbReference type="Proteomes" id="UP001147746">
    <property type="component" value="Unassembled WGS sequence"/>
</dbReference>
<dbReference type="AlphaFoldDB" id="A0A9W9PUI1"/>
<feature type="region of interest" description="Disordered" evidence="1">
    <location>
        <begin position="314"/>
        <end position="378"/>
    </location>
</feature>
<sequence>MGLKQAPYTMPPKGYRKSMPGRLNSTMLTPSRRSPRVPAKTTNSSPQSSKSLDSSTDSPDSSFNIRFFNPKTPSKSSSTNPNPGAGSPDLSLSHRRTFQARPSRLSTVFTPAVETPTSTISRRTRRSTANTVQNQFSDDDFAETGWTLEQYLGLGYEEDLAGQTSPTKSSSMGTLTSARVRKPTERFLESQTSQPKPHRKNATVPVAVEKQPTKKIQKSSQKRAIAPKNAVKAISAQKGKQVKKNAELERIKIKEDDAAQGLHELARDALGPDFEIPEDHNELIDELRAAYFKRESEVKATRDAQDALEAQKARDALDAQLDEYDDSDDDAVNNTEPIKASNSAKPPKDVKTVKDDESLEPVNPNETLQTAEASRDTEAAEKVILQFKKSTPADIETDGWVKTGRVNDSGEELVLTPTDHSPWRSPRTYGDDALPYPPVRSRSDQQAEGDIALGFPPLLGDRNIPPGAGLDFQTENVLEEKARVTKAPSKTPAKAISRPSAKIVSTNSVKHTSKAVAKGTPKSVSKSSKIISKNAPKSTPKSTLKSTPKSAPKPATKTPTKTSTKTTSSAPATKVQRITLKLGPAPESENEPTSDDSESSDETSKQPVVAKVKKRKADVLFDEDEPKPTVPKKRATEKSTSVKSKTSANLAPITETSTTVIIPTGRGRGSSRAAPRGSRGSRGSRVPRGAPISRGRGRGRGSGTATATTTAQPAGASATTTSGSTNFTRGKQGEARAARGPGRARGRGRARGGA</sequence>
<feature type="compositionally biased region" description="Polar residues" evidence="1">
    <location>
        <begin position="332"/>
        <end position="344"/>
    </location>
</feature>
<proteinExistence type="predicted"/>
<feature type="compositionally biased region" description="Basic and acidic residues" evidence="1">
    <location>
        <begin position="346"/>
        <end position="356"/>
    </location>
</feature>
<feature type="compositionally biased region" description="Polar residues" evidence="1">
    <location>
        <begin position="162"/>
        <end position="177"/>
    </location>
</feature>
<feature type="region of interest" description="Disordered" evidence="1">
    <location>
        <begin position="411"/>
        <end position="446"/>
    </location>
</feature>
<feature type="compositionally biased region" description="Low complexity" evidence="1">
    <location>
        <begin position="638"/>
        <end position="647"/>
    </location>
</feature>
<feature type="compositionally biased region" description="Low complexity" evidence="1">
    <location>
        <begin position="670"/>
        <end position="694"/>
    </location>
</feature>
<evidence type="ECO:0000313" key="2">
    <source>
        <dbReference type="EMBL" id="KAJ5311584.1"/>
    </source>
</evidence>
<reference evidence="2" key="1">
    <citation type="submission" date="2022-12" db="EMBL/GenBank/DDBJ databases">
        <authorList>
            <person name="Petersen C."/>
        </authorList>
    </citation>
    <scope>NUCLEOTIDE SEQUENCE</scope>
    <source>
        <strain evidence="2">IBT 21472</strain>
    </source>
</reference>
<gene>
    <name evidence="2" type="ORF">N7476_007444</name>
</gene>
<feature type="compositionally biased region" description="Acidic residues" evidence="1">
    <location>
        <begin position="588"/>
        <end position="601"/>
    </location>
</feature>
<comment type="caution">
    <text evidence="2">The sequence shown here is derived from an EMBL/GenBank/DDBJ whole genome shotgun (WGS) entry which is preliminary data.</text>
</comment>
<feature type="region of interest" description="Disordered" evidence="1">
    <location>
        <begin position="1"/>
        <end position="136"/>
    </location>
</feature>
<name>A0A9W9PUI1_9EURO</name>
<feature type="compositionally biased region" description="Low complexity" evidence="1">
    <location>
        <begin position="703"/>
        <end position="725"/>
    </location>
</feature>
<keyword evidence="3" id="KW-1185">Reference proteome</keyword>
<organism evidence="2 3">
    <name type="scientific">Penicillium atrosanguineum</name>
    <dbReference type="NCBI Taxonomy" id="1132637"/>
    <lineage>
        <taxon>Eukaryota</taxon>
        <taxon>Fungi</taxon>
        <taxon>Dikarya</taxon>
        <taxon>Ascomycota</taxon>
        <taxon>Pezizomycotina</taxon>
        <taxon>Eurotiomycetes</taxon>
        <taxon>Eurotiomycetidae</taxon>
        <taxon>Eurotiales</taxon>
        <taxon>Aspergillaceae</taxon>
        <taxon>Penicillium</taxon>
    </lineage>
</organism>
<feature type="compositionally biased region" description="Low complexity" evidence="1">
    <location>
        <begin position="44"/>
        <end position="62"/>
    </location>
</feature>
<feature type="region of interest" description="Disordered" evidence="1">
    <location>
        <begin position="162"/>
        <end position="245"/>
    </location>
</feature>
<feature type="compositionally biased region" description="Low complexity" evidence="1">
    <location>
        <begin position="69"/>
        <end position="83"/>
    </location>
</feature>
<feature type="compositionally biased region" description="Acidic residues" evidence="1">
    <location>
        <begin position="320"/>
        <end position="331"/>
    </location>
</feature>
<feature type="compositionally biased region" description="Low complexity" evidence="1">
    <location>
        <begin position="521"/>
        <end position="574"/>
    </location>
</feature>
<protein>
    <submittedName>
        <fullName evidence="2">Uncharacterized protein</fullName>
    </submittedName>
</protein>
<accession>A0A9W9PUI1</accession>
<dbReference type="EMBL" id="JAPZBO010000007">
    <property type="protein sequence ID" value="KAJ5311584.1"/>
    <property type="molecule type" value="Genomic_DNA"/>
</dbReference>
<evidence type="ECO:0000313" key="3">
    <source>
        <dbReference type="Proteomes" id="UP001147746"/>
    </source>
</evidence>
<feature type="region of interest" description="Disordered" evidence="1">
    <location>
        <begin position="481"/>
        <end position="754"/>
    </location>
</feature>
<reference evidence="2" key="2">
    <citation type="journal article" date="2023" name="IMA Fungus">
        <title>Comparative genomic study of the Penicillium genus elucidates a diverse pangenome and 15 lateral gene transfer events.</title>
        <authorList>
            <person name="Petersen C."/>
            <person name="Sorensen T."/>
            <person name="Nielsen M.R."/>
            <person name="Sondergaard T.E."/>
            <person name="Sorensen J.L."/>
            <person name="Fitzpatrick D.A."/>
            <person name="Frisvad J.C."/>
            <person name="Nielsen K.L."/>
        </authorList>
    </citation>
    <scope>NUCLEOTIDE SEQUENCE</scope>
    <source>
        <strain evidence="2">IBT 21472</strain>
    </source>
</reference>
<evidence type="ECO:0000256" key="1">
    <source>
        <dbReference type="SAM" id="MobiDB-lite"/>
    </source>
</evidence>